<reference evidence="2" key="1">
    <citation type="submission" date="2020-06" db="EMBL/GenBank/DDBJ databases">
        <authorList>
            <person name="Li T."/>
            <person name="Hu X."/>
            <person name="Zhang T."/>
            <person name="Song X."/>
            <person name="Zhang H."/>
            <person name="Dai N."/>
            <person name="Sheng W."/>
            <person name="Hou X."/>
            <person name="Wei L."/>
        </authorList>
    </citation>
    <scope>NUCLEOTIDE SEQUENCE</scope>
    <source>
        <strain evidence="2">G02</strain>
        <tissue evidence="2">Leaf</tissue>
    </source>
</reference>
<dbReference type="PANTHER" id="PTHR34105:SF1">
    <property type="entry name" value="PROLINE-, GLUTAMIC ACID- AND LEUCINE-RICH PROTEIN 1"/>
    <property type="match status" value="1"/>
</dbReference>
<dbReference type="EMBL" id="JACGWJ010000031">
    <property type="protein sequence ID" value="KAL0299046.1"/>
    <property type="molecule type" value="Genomic_DNA"/>
</dbReference>
<proteinExistence type="predicted"/>
<organism evidence="2">
    <name type="scientific">Sesamum radiatum</name>
    <name type="common">Black benniseed</name>
    <dbReference type="NCBI Taxonomy" id="300843"/>
    <lineage>
        <taxon>Eukaryota</taxon>
        <taxon>Viridiplantae</taxon>
        <taxon>Streptophyta</taxon>
        <taxon>Embryophyta</taxon>
        <taxon>Tracheophyta</taxon>
        <taxon>Spermatophyta</taxon>
        <taxon>Magnoliopsida</taxon>
        <taxon>eudicotyledons</taxon>
        <taxon>Gunneridae</taxon>
        <taxon>Pentapetalae</taxon>
        <taxon>asterids</taxon>
        <taxon>lamiids</taxon>
        <taxon>Lamiales</taxon>
        <taxon>Pedaliaceae</taxon>
        <taxon>Sesamum</taxon>
    </lineage>
</organism>
<sequence length="658" mass="71911">MLCRCSEEVRSTQTLRALLPPGKDSPPPLGGLASEQSSDLSTRKPERLLGSRISTLMQCCCNMLTSPYPVMVPVPVSGLIALVSRVLMVDGSLPPSSYSFMTTLKQEFICSEIPLLQSHGLEILAAVVQGLRRCSISHFLFLLQPIIATCGSYCTTAERIPEEMQKPGSEDKSIYDYESPTDVDGHWCADSAEVNGFLNIYSGAWIAIHISQDIVSNVFMDLDFLGGKKDDKSSGLHAKAQMELSSESRLKKRKHSSLASSLQEQLVQDGLEVEKLHLTPISLKIAALEALEALLTVGGSMRSESWRGNVDHLLITVATNACKGGWSKEERSIFLSGDHTPTWADFQLASLRALLASLLSPGRVRPSHLALGLELFRRGMQETGTKLAEYCGHALLALEVLIHPRALPLLDLHASTNEYKFLGPKIRDTVYPSGDRQISTYPAGPGDPESEDDDLYENWLGNDDYLEPRVTESQQNTHYSEKSPAPATNPSLDELPSVKGASLTHTTKEDEVLVSVSGRNDKRMVETNDYMVESPHSRNTQDERADKAPDTAMDCCAADQSGKNASEGDDLEPASRRIALVEKDVMVKTNVVSELHGGVASTSEQQVTEIKDDGVSTIVKRISATLSNTDRSKELMFESDNEVSSDFPDIVDGDPDSD</sequence>
<feature type="region of interest" description="Disordered" evidence="1">
    <location>
        <begin position="17"/>
        <end position="44"/>
    </location>
</feature>
<name>A0AAW2JXI0_SESRA</name>
<evidence type="ECO:0000313" key="2">
    <source>
        <dbReference type="EMBL" id="KAL0299046.1"/>
    </source>
</evidence>
<feature type="region of interest" description="Disordered" evidence="1">
    <location>
        <begin position="471"/>
        <end position="508"/>
    </location>
</feature>
<dbReference type="PANTHER" id="PTHR34105">
    <property type="entry name" value="PROLINE-, GLUTAMIC ACID- AND LEUCINE-RICH PROTEIN 1"/>
    <property type="match status" value="1"/>
</dbReference>
<evidence type="ECO:0000256" key="1">
    <source>
        <dbReference type="SAM" id="MobiDB-lite"/>
    </source>
</evidence>
<comment type="caution">
    <text evidence="2">The sequence shown here is derived from an EMBL/GenBank/DDBJ whole genome shotgun (WGS) entry which is preliminary data.</text>
</comment>
<feature type="compositionally biased region" description="Acidic residues" evidence="1">
    <location>
        <begin position="637"/>
        <end position="658"/>
    </location>
</feature>
<feature type="region of interest" description="Disordered" evidence="1">
    <location>
        <begin position="636"/>
        <end position="658"/>
    </location>
</feature>
<dbReference type="GO" id="GO:0006364">
    <property type="term" value="P:rRNA processing"/>
    <property type="evidence" value="ECO:0007669"/>
    <property type="project" value="TreeGrafter"/>
</dbReference>
<reference evidence="2" key="2">
    <citation type="journal article" date="2024" name="Plant">
        <title>Genomic evolution and insights into agronomic trait innovations of Sesamum species.</title>
        <authorList>
            <person name="Miao H."/>
            <person name="Wang L."/>
            <person name="Qu L."/>
            <person name="Liu H."/>
            <person name="Sun Y."/>
            <person name="Le M."/>
            <person name="Wang Q."/>
            <person name="Wei S."/>
            <person name="Zheng Y."/>
            <person name="Lin W."/>
            <person name="Duan Y."/>
            <person name="Cao H."/>
            <person name="Xiong S."/>
            <person name="Wang X."/>
            <person name="Wei L."/>
            <person name="Li C."/>
            <person name="Ma Q."/>
            <person name="Ju M."/>
            <person name="Zhao R."/>
            <person name="Li G."/>
            <person name="Mu C."/>
            <person name="Tian Q."/>
            <person name="Mei H."/>
            <person name="Zhang T."/>
            <person name="Gao T."/>
            <person name="Zhang H."/>
        </authorList>
    </citation>
    <scope>NUCLEOTIDE SEQUENCE</scope>
    <source>
        <strain evidence="2">G02</strain>
    </source>
</reference>
<dbReference type="AlphaFoldDB" id="A0AAW2JXI0"/>
<feature type="region of interest" description="Disordered" evidence="1">
    <location>
        <begin position="433"/>
        <end position="454"/>
    </location>
</feature>
<evidence type="ECO:0008006" key="3">
    <source>
        <dbReference type="Google" id="ProtNLM"/>
    </source>
</evidence>
<accession>A0AAW2JXI0</accession>
<dbReference type="GO" id="GO:0005634">
    <property type="term" value="C:nucleus"/>
    <property type="evidence" value="ECO:0007669"/>
    <property type="project" value="TreeGrafter"/>
</dbReference>
<protein>
    <recommendedName>
        <fullName evidence="3">Proline-, glutamic acid- and leucine-rich protein 1</fullName>
    </recommendedName>
</protein>
<gene>
    <name evidence="2" type="ORF">Sradi_6564400</name>
</gene>